<dbReference type="InterPro" id="IPR039331">
    <property type="entry name" value="PAPs-like"/>
</dbReference>
<keyword evidence="2" id="KW-0479">Metal-binding</keyword>
<keyword evidence="5" id="KW-0862">Zinc</keyword>
<dbReference type="SUPFAM" id="SSF49363">
    <property type="entry name" value="Purple acid phosphatase, N-terminal domain"/>
    <property type="match status" value="1"/>
</dbReference>
<feature type="domain" description="Calcineurin-like phosphoesterase" evidence="9">
    <location>
        <begin position="163"/>
        <end position="359"/>
    </location>
</feature>
<dbReference type="PANTHER" id="PTHR22953">
    <property type="entry name" value="ACID PHOSPHATASE RELATED"/>
    <property type="match status" value="1"/>
</dbReference>
<dbReference type="GO" id="GO:0046872">
    <property type="term" value="F:metal ion binding"/>
    <property type="evidence" value="ECO:0007669"/>
    <property type="project" value="UniProtKB-KW"/>
</dbReference>
<keyword evidence="13" id="KW-1185">Reference proteome</keyword>
<accession>A0A8T0H1K0</accession>
<evidence type="ECO:0000313" key="12">
    <source>
        <dbReference type="EMBL" id="KAG0564605.1"/>
    </source>
</evidence>
<comment type="caution">
    <text evidence="12">The sequence shown here is derived from an EMBL/GenBank/DDBJ whole genome shotgun (WGS) entry which is preliminary data.</text>
</comment>
<evidence type="ECO:0000256" key="1">
    <source>
        <dbReference type="ARBA" id="ARBA00008723"/>
    </source>
</evidence>
<evidence type="ECO:0000256" key="2">
    <source>
        <dbReference type="ARBA" id="ARBA00022723"/>
    </source>
</evidence>
<dbReference type="InterPro" id="IPR008963">
    <property type="entry name" value="Purple_acid_Pase-like_N"/>
</dbReference>
<keyword evidence="3 8" id="KW-0732">Signal</keyword>
<dbReference type="GO" id="GO:0003993">
    <property type="term" value="F:acid phosphatase activity"/>
    <property type="evidence" value="ECO:0007669"/>
    <property type="project" value="UniProtKB-EC"/>
</dbReference>
<dbReference type="OrthoDB" id="45007at2759"/>
<evidence type="ECO:0000256" key="8">
    <source>
        <dbReference type="RuleBase" id="RU361203"/>
    </source>
</evidence>
<evidence type="ECO:0000259" key="10">
    <source>
        <dbReference type="Pfam" id="PF14008"/>
    </source>
</evidence>
<feature type="chain" id="PRO_5035964465" description="Purple acid phosphatase" evidence="8">
    <location>
        <begin position="25"/>
        <end position="458"/>
    </location>
</feature>
<evidence type="ECO:0000256" key="6">
    <source>
        <dbReference type="ARBA" id="ARBA00023004"/>
    </source>
</evidence>
<feature type="signal peptide" evidence="8">
    <location>
        <begin position="1"/>
        <end position="24"/>
    </location>
</feature>
<dbReference type="InterPro" id="IPR029052">
    <property type="entry name" value="Metallo-depent_PP-like"/>
</dbReference>
<feature type="domain" description="Purple acid phosphatase C-terminal" evidence="10">
    <location>
        <begin position="385"/>
        <end position="444"/>
    </location>
</feature>
<keyword evidence="7" id="KW-0325">Glycoprotein</keyword>
<evidence type="ECO:0000256" key="3">
    <source>
        <dbReference type="ARBA" id="ARBA00022729"/>
    </source>
</evidence>
<dbReference type="InterPro" id="IPR041792">
    <property type="entry name" value="MPP_PAP"/>
</dbReference>
<dbReference type="Gene3D" id="2.60.40.380">
    <property type="entry name" value="Purple acid phosphatase-like, N-terminal"/>
    <property type="match status" value="1"/>
</dbReference>
<dbReference type="EC" id="3.1.3.2" evidence="8"/>
<dbReference type="PANTHER" id="PTHR22953:SF86">
    <property type="entry name" value="PURPLE ACID PHOSPHATASE 10"/>
    <property type="match status" value="1"/>
</dbReference>
<evidence type="ECO:0000256" key="4">
    <source>
        <dbReference type="ARBA" id="ARBA00022801"/>
    </source>
</evidence>
<dbReference type="Pfam" id="PF16656">
    <property type="entry name" value="Pur_ac_phosph_N"/>
    <property type="match status" value="1"/>
</dbReference>
<dbReference type="CDD" id="cd00839">
    <property type="entry name" value="MPP_PAPs"/>
    <property type="match status" value="1"/>
</dbReference>
<dbReference type="InterPro" id="IPR025733">
    <property type="entry name" value="PAPs_C"/>
</dbReference>
<evidence type="ECO:0000256" key="7">
    <source>
        <dbReference type="ARBA" id="ARBA00023180"/>
    </source>
</evidence>
<sequence>MMRGLSWVWPAVLLMLVLVGGAASEGSIAGSTSRYVRRLAESVDLPYDSPYFAVPNGINPPQQVHLTQGDYDGRAVIVSYVTVKLSKPKVRYGKTEGDHPWQAKGYTTQYKFYNYTSGYIHHVIISNLEYDTKYFYKVGTEEEGAREFFFTTPPAPGPDAPYTFGVIGDLGQTFDSADTLEHYLQSYGQTMLFLGDLAYQDNYPLHYQVRFDTWSRFVERSAAYQPFIWTTGNHELDYVPEIGETVPFKPFNHRFPTPYWASNSTSPQWYSIRRGPATIIVLSSYSAYGKYTPQYVFLLAALKAVDRKVTPWLIILVHSPWYNSYNYHYMEGETMRVIFEPFIVAAKVDVVFAGHVHAYERSFPVSNIKYNITNGICTPQIDPSAPTYITIGDGGNIEGLAANYTEPQPSYSAFREASFGHGLFDIKNKTTAVWTWHRNQDGEAVSADSVVILNKVHS</sequence>
<dbReference type="Pfam" id="PF14008">
    <property type="entry name" value="Metallophos_C"/>
    <property type="match status" value="1"/>
</dbReference>
<organism evidence="12 13">
    <name type="scientific">Ceratodon purpureus</name>
    <name type="common">Fire moss</name>
    <name type="synonym">Dicranum purpureum</name>
    <dbReference type="NCBI Taxonomy" id="3225"/>
    <lineage>
        <taxon>Eukaryota</taxon>
        <taxon>Viridiplantae</taxon>
        <taxon>Streptophyta</taxon>
        <taxon>Embryophyta</taxon>
        <taxon>Bryophyta</taxon>
        <taxon>Bryophytina</taxon>
        <taxon>Bryopsida</taxon>
        <taxon>Dicranidae</taxon>
        <taxon>Pseudoditrichales</taxon>
        <taxon>Ditrichaceae</taxon>
        <taxon>Ceratodon</taxon>
    </lineage>
</organism>
<dbReference type="Pfam" id="PF00149">
    <property type="entry name" value="Metallophos"/>
    <property type="match status" value="1"/>
</dbReference>
<dbReference type="Proteomes" id="UP000822688">
    <property type="component" value="Chromosome 8"/>
</dbReference>
<dbReference type="EMBL" id="CM026429">
    <property type="protein sequence ID" value="KAG0564605.1"/>
    <property type="molecule type" value="Genomic_DNA"/>
</dbReference>
<comment type="catalytic activity">
    <reaction evidence="8">
        <text>a phosphate monoester + H2O = an alcohol + phosphate</text>
        <dbReference type="Rhea" id="RHEA:15017"/>
        <dbReference type="ChEBI" id="CHEBI:15377"/>
        <dbReference type="ChEBI" id="CHEBI:30879"/>
        <dbReference type="ChEBI" id="CHEBI:43474"/>
        <dbReference type="ChEBI" id="CHEBI:67140"/>
        <dbReference type="EC" id="3.1.3.2"/>
    </reaction>
</comment>
<dbReference type="AlphaFoldDB" id="A0A8T0H1K0"/>
<gene>
    <name evidence="12" type="ORF">KC19_8G124800</name>
</gene>
<evidence type="ECO:0000259" key="11">
    <source>
        <dbReference type="Pfam" id="PF16656"/>
    </source>
</evidence>
<feature type="domain" description="Purple acid phosphatase N-terminal" evidence="11">
    <location>
        <begin position="61"/>
        <end position="152"/>
    </location>
</feature>
<dbReference type="FunFam" id="3.60.21.10:FF:000034">
    <property type="entry name" value="Fe(3+)-Zn(2+) purple acid phosphatase"/>
    <property type="match status" value="1"/>
</dbReference>
<comment type="similarity">
    <text evidence="1 8">Belongs to the metallophosphoesterase superfamily. Purple acid phosphatase family.</text>
</comment>
<protein>
    <recommendedName>
        <fullName evidence="8">Purple acid phosphatase</fullName>
        <ecNumber evidence="8">3.1.3.2</ecNumber>
    </recommendedName>
</protein>
<keyword evidence="4 8" id="KW-0378">Hydrolase</keyword>
<dbReference type="InterPro" id="IPR004843">
    <property type="entry name" value="Calcineurin-like_PHP"/>
</dbReference>
<proteinExistence type="inferred from homology"/>
<keyword evidence="6" id="KW-0408">Iron</keyword>
<reference evidence="12" key="1">
    <citation type="submission" date="2020-06" db="EMBL/GenBank/DDBJ databases">
        <title>WGS assembly of Ceratodon purpureus strain R40.</title>
        <authorList>
            <person name="Carey S.B."/>
            <person name="Jenkins J."/>
            <person name="Shu S."/>
            <person name="Lovell J.T."/>
            <person name="Sreedasyam A."/>
            <person name="Maumus F."/>
            <person name="Tiley G.P."/>
            <person name="Fernandez-Pozo N."/>
            <person name="Barry K."/>
            <person name="Chen C."/>
            <person name="Wang M."/>
            <person name="Lipzen A."/>
            <person name="Daum C."/>
            <person name="Saski C.A."/>
            <person name="Payton A.C."/>
            <person name="Mcbreen J.C."/>
            <person name="Conrad R.E."/>
            <person name="Kollar L.M."/>
            <person name="Olsson S."/>
            <person name="Huttunen S."/>
            <person name="Landis J.B."/>
            <person name="Wickett N.J."/>
            <person name="Johnson M.G."/>
            <person name="Rensing S.A."/>
            <person name="Grimwood J."/>
            <person name="Schmutz J."/>
            <person name="Mcdaniel S.F."/>
        </authorList>
    </citation>
    <scope>NUCLEOTIDE SEQUENCE</scope>
    <source>
        <strain evidence="12">R40</strain>
    </source>
</reference>
<dbReference type="Gene3D" id="3.60.21.10">
    <property type="match status" value="1"/>
</dbReference>
<evidence type="ECO:0000259" key="9">
    <source>
        <dbReference type="Pfam" id="PF00149"/>
    </source>
</evidence>
<dbReference type="SUPFAM" id="SSF56300">
    <property type="entry name" value="Metallo-dependent phosphatases"/>
    <property type="match status" value="1"/>
</dbReference>
<name>A0A8T0H1K0_CERPU</name>
<evidence type="ECO:0000313" key="13">
    <source>
        <dbReference type="Proteomes" id="UP000822688"/>
    </source>
</evidence>
<dbReference type="FunFam" id="2.60.40.380:FF:000001">
    <property type="entry name" value="Fe(3+)-Zn(2+) purple acid phosphatase"/>
    <property type="match status" value="1"/>
</dbReference>
<dbReference type="InterPro" id="IPR015914">
    <property type="entry name" value="PAPs_N"/>
</dbReference>
<evidence type="ECO:0000256" key="5">
    <source>
        <dbReference type="ARBA" id="ARBA00022833"/>
    </source>
</evidence>